<dbReference type="AlphaFoldDB" id="A0A4Y7TGS8"/>
<dbReference type="SMART" id="SM00696">
    <property type="entry name" value="DM9"/>
    <property type="match status" value="1"/>
</dbReference>
<dbReference type="PANTHER" id="PTHR31649:SF1">
    <property type="entry name" value="FARNESOIC ACID O-METHYL TRANSFERASE DOMAIN-CONTAINING PROTEIN"/>
    <property type="match status" value="1"/>
</dbReference>
<feature type="compositionally biased region" description="Polar residues" evidence="1">
    <location>
        <begin position="103"/>
        <end position="120"/>
    </location>
</feature>
<evidence type="ECO:0000313" key="3">
    <source>
        <dbReference type="Proteomes" id="UP000298030"/>
    </source>
</evidence>
<keyword evidence="3" id="KW-1185">Reference proteome</keyword>
<organism evidence="2 3">
    <name type="scientific">Coprinellus micaceus</name>
    <name type="common">Glistening ink-cap mushroom</name>
    <name type="synonym">Coprinus micaceus</name>
    <dbReference type="NCBI Taxonomy" id="71717"/>
    <lineage>
        <taxon>Eukaryota</taxon>
        <taxon>Fungi</taxon>
        <taxon>Dikarya</taxon>
        <taxon>Basidiomycota</taxon>
        <taxon>Agaricomycotina</taxon>
        <taxon>Agaricomycetes</taxon>
        <taxon>Agaricomycetidae</taxon>
        <taxon>Agaricales</taxon>
        <taxon>Agaricineae</taxon>
        <taxon>Psathyrellaceae</taxon>
        <taxon>Coprinellus</taxon>
    </lineage>
</organism>
<evidence type="ECO:0000256" key="1">
    <source>
        <dbReference type="SAM" id="MobiDB-lite"/>
    </source>
</evidence>
<protein>
    <submittedName>
        <fullName evidence="2">Uncharacterized protein</fullName>
    </submittedName>
</protein>
<reference evidence="2 3" key="1">
    <citation type="journal article" date="2019" name="Nat. Ecol. Evol.">
        <title>Megaphylogeny resolves global patterns of mushroom evolution.</title>
        <authorList>
            <person name="Varga T."/>
            <person name="Krizsan K."/>
            <person name="Foldi C."/>
            <person name="Dima B."/>
            <person name="Sanchez-Garcia M."/>
            <person name="Sanchez-Ramirez S."/>
            <person name="Szollosi G.J."/>
            <person name="Szarkandi J.G."/>
            <person name="Papp V."/>
            <person name="Albert L."/>
            <person name="Andreopoulos W."/>
            <person name="Angelini C."/>
            <person name="Antonin V."/>
            <person name="Barry K.W."/>
            <person name="Bougher N.L."/>
            <person name="Buchanan P."/>
            <person name="Buyck B."/>
            <person name="Bense V."/>
            <person name="Catcheside P."/>
            <person name="Chovatia M."/>
            <person name="Cooper J."/>
            <person name="Damon W."/>
            <person name="Desjardin D."/>
            <person name="Finy P."/>
            <person name="Geml J."/>
            <person name="Haridas S."/>
            <person name="Hughes K."/>
            <person name="Justo A."/>
            <person name="Karasinski D."/>
            <person name="Kautmanova I."/>
            <person name="Kiss B."/>
            <person name="Kocsube S."/>
            <person name="Kotiranta H."/>
            <person name="LaButti K.M."/>
            <person name="Lechner B.E."/>
            <person name="Liimatainen K."/>
            <person name="Lipzen A."/>
            <person name="Lukacs Z."/>
            <person name="Mihaltcheva S."/>
            <person name="Morgado L.N."/>
            <person name="Niskanen T."/>
            <person name="Noordeloos M.E."/>
            <person name="Ohm R.A."/>
            <person name="Ortiz-Santana B."/>
            <person name="Ovrebo C."/>
            <person name="Racz N."/>
            <person name="Riley R."/>
            <person name="Savchenko A."/>
            <person name="Shiryaev A."/>
            <person name="Soop K."/>
            <person name="Spirin V."/>
            <person name="Szebenyi C."/>
            <person name="Tomsovsky M."/>
            <person name="Tulloss R.E."/>
            <person name="Uehling J."/>
            <person name="Grigoriev I.V."/>
            <person name="Vagvolgyi C."/>
            <person name="Papp T."/>
            <person name="Martin F.M."/>
            <person name="Miettinen O."/>
            <person name="Hibbett D.S."/>
            <person name="Nagy L.G."/>
        </authorList>
    </citation>
    <scope>NUCLEOTIDE SEQUENCE [LARGE SCALE GENOMIC DNA]</scope>
    <source>
        <strain evidence="2 3">FP101781</strain>
    </source>
</reference>
<dbReference type="PANTHER" id="PTHR31649">
    <property type="entry name" value="AGAP009604-PA"/>
    <property type="match status" value="1"/>
</dbReference>
<feature type="region of interest" description="Disordered" evidence="1">
    <location>
        <begin position="1"/>
        <end position="129"/>
    </location>
</feature>
<name>A0A4Y7TGS8_COPMI</name>
<dbReference type="OrthoDB" id="2142040at2759"/>
<comment type="caution">
    <text evidence="2">The sequence shown here is derived from an EMBL/GenBank/DDBJ whole genome shotgun (WGS) entry which is preliminary data.</text>
</comment>
<feature type="compositionally biased region" description="Basic and acidic residues" evidence="1">
    <location>
        <begin position="30"/>
        <end position="92"/>
    </location>
</feature>
<dbReference type="STRING" id="71717.A0A4Y7TGS8"/>
<feature type="compositionally biased region" description="Basic residues" evidence="1">
    <location>
        <begin position="20"/>
        <end position="29"/>
    </location>
</feature>
<sequence>MGGSDYGSESSTGSYGSASSKKKVKKDKKEKKDKDKGKDKDKKEKKDKDHKDKGKDGDKKDKKDKDKEKHKDEKDTEKDKDKKKDKEKDKHKDDKHKKHDGSAQASSSYSYPGQPASTGPISVPAFNPNYPGASAGVAGHGQPNLGTGYHNPVSSSGAAPAFPSAPLSVPQPSLYPGQVPKMSYDQQPPPSGYRTPLDSHDGKPFPTDFQEVGQPVTYDLDGSPIFIGSVLFDNAVHPCKIGPHLDPPAQVAYGGVERGHQGRYDLLPFVPEQMEWVPASHGRIPDGRRPVEGGYEEGGEKLYHALAHVDGVKVPGKTGEHLGGANVGFGGGEHSVQDYEILCWR</sequence>
<proteinExistence type="predicted"/>
<dbReference type="Proteomes" id="UP000298030">
    <property type="component" value="Unassembled WGS sequence"/>
</dbReference>
<evidence type="ECO:0000313" key="2">
    <source>
        <dbReference type="EMBL" id="TEB33377.1"/>
    </source>
</evidence>
<dbReference type="Pfam" id="PF11901">
    <property type="entry name" value="DM9"/>
    <property type="match status" value="1"/>
</dbReference>
<gene>
    <name evidence="2" type="ORF">FA13DRAFT_1730378</name>
</gene>
<dbReference type="InterPro" id="IPR006616">
    <property type="entry name" value="DM9_repeat"/>
</dbReference>
<feature type="region of interest" description="Disordered" evidence="1">
    <location>
        <begin position="162"/>
        <end position="195"/>
    </location>
</feature>
<accession>A0A4Y7TGS8</accession>
<dbReference type="EMBL" id="QPFP01000012">
    <property type="protein sequence ID" value="TEB33377.1"/>
    <property type="molecule type" value="Genomic_DNA"/>
</dbReference>
<feature type="compositionally biased region" description="Low complexity" evidence="1">
    <location>
        <begin position="1"/>
        <end position="19"/>
    </location>
</feature>